<dbReference type="InterPro" id="IPR036047">
    <property type="entry name" value="F-box-like_dom_sf"/>
</dbReference>
<dbReference type="SUPFAM" id="SSF50978">
    <property type="entry name" value="WD40 repeat-like"/>
    <property type="match status" value="1"/>
</dbReference>
<gene>
    <name evidence="3" type="ORF">FA10DRAFT_289217</name>
</gene>
<dbReference type="Gene3D" id="2.130.10.10">
    <property type="entry name" value="YVTN repeat-like/Quinoprotein amine dehydrogenase"/>
    <property type="match status" value="2"/>
</dbReference>
<reference evidence="3" key="1">
    <citation type="journal article" date="2018" name="Mol. Biol. Evol.">
        <title>Broad Genomic Sampling Reveals a Smut Pathogenic Ancestry of the Fungal Clade Ustilaginomycotina.</title>
        <authorList>
            <person name="Kijpornyongpan T."/>
            <person name="Mondo S.J."/>
            <person name="Barry K."/>
            <person name="Sandor L."/>
            <person name="Lee J."/>
            <person name="Lipzen A."/>
            <person name="Pangilinan J."/>
            <person name="LaButti K."/>
            <person name="Hainaut M."/>
            <person name="Henrissat B."/>
            <person name="Grigoriev I.V."/>
            <person name="Spatafora J.W."/>
            <person name="Aime M.C."/>
        </authorList>
    </citation>
    <scope>NUCLEOTIDE SEQUENCE [LARGE SCALE GENOMIC DNA]</scope>
    <source>
        <strain evidence="3">MCA 4198</strain>
    </source>
</reference>
<dbReference type="Proteomes" id="UP000245768">
    <property type="component" value="Unassembled WGS sequence"/>
</dbReference>
<dbReference type="EMBL" id="KZ819641">
    <property type="protein sequence ID" value="PWN87145.1"/>
    <property type="molecule type" value="Genomic_DNA"/>
</dbReference>
<dbReference type="STRING" id="215250.A0A316YHC0"/>
<feature type="region of interest" description="Disordered" evidence="1">
    <location>
        <begin position="914"/>
        <end position="1139"/>
    </location>
</feature>
<dbReference type="PROSITE" id="PS50181">
    <property type="entry name" value="FBOX"/>
    <property type="match status" value="1"/>
</dbReference>
<dbReference type="InterPro" id="IPR001810">
    <property type="entry name" value="F-box_dom"/>
</dbReference>
<dbReference type="SMART" id="SM00256">
    <property type="entry name" value="FBOX"/>
    <property type="match status" value="1"/>
</dbReference>
<feature type="compositionally biased region" description="Basic and acidic residues" evidence="1">
    <location>
        <begin position="802"/>
        <end position="812"/>
    </location>
</feature>
<dbReference type="OrthoDB" id="429520at2759"/>
<feature type="compositionally biased region" description="Basic and acidic residues" evidence="1">
    <location>
        <begin position="101"/>
        <end position="114"/>
    </location>
</feature>
<dbReference type="InterPro" id="IPR015943">
    <property type="entry name" value="WD40/YVTN_repeat-like_dom_sf"/>
</dbReference>
<feature type="compositionally biased region" description="Low complexity" evidence="1">
    <location>
        <begin position="996"/>
        <end position="1010"/>
    </location>
</feature>
<feature type="compositionally biased region" description="Polar residues" evidence="1">
    <location>
        <begin position="968"/>
        <end position="978"/>
    </location>
</feature>
<dbReference type="Gene3D" id="1.20.1280.50">
    <property type="match status" value="1"/>
</dbReference>
<evidence type="ECO:0000259" key="2">
    <source>
        <dbReference type="PROSITE" id="PS50181"/>
    </source>
</evidence>
<feature type="domain" description="F-box" evidence="2">
    <location>
        <begin position="135"/>
        <end position="181"/>
    </location>
</feature>
<feature type="compositionally biased region" description="Low complexity" evidence="1">
    <location>
        <begin position="1084"/>
        <end position="1108"/>
    </location>
</feature>
<dbReference type="InterPro" id="IPR036322">
    <property type="entry name" value="WD40_repeat_dom_sf"/>
</dbReference>
<dbReference type="SUPFAM" id="SSF81383">
    <property type="entry name" value="F-box domain"/>
    <property type="match status" value="1"/>
</dbReference>
<feature type="region of interest" description="Disordered" evidence="1">
    <location>
        <begin position="1"/>
        <end position="139"/>
    </location>
</feature>
<feature type="compositionally biased region" description="Polar residues" evidence="1">
    <location>
        <begin position="1031"/>
        <end position="1042"/>
    </location>
</feature>
<dbReference type="RefSeq" id="XP_025374343.1">
    <property type="nucleotide sequence ID" value="XM_025524266.1"/>
</dbReference>
<feature type="compositionally biased region" description="Acidic residues" evidence="1">
    <location>
        <begin position="70"/>
        <end position="86"/>
    </location>
</feature>
<proteinExistence type="predicted"/>
<feature type="region of interest" description="Disordered" evidence="1">
    <location>
        <begin position="860"/>
        <end position="901"/>
    </location>
</feature>
<keyword evidence="4" id="KW-1185">Reference proteome</keyword>
<dbReference type="Pfam" id="PF12937">
    <property type="entry name" value="F-box-like"/>
    <property type="match status" value="1"/>
</dbReference>
<dbReference type="PANTHER" id="PTHR46731">
    <property type="entry name" value="F-BOX ONLY PROTEIN 15"/>
    <property type="match status" value="1"/>
</dbReference>
<name>A0A316YHC0_9BASI</name>
<feature type="compositionally biased region" description="Low complexity" evidence="1">
    <location>
        <begin position="1044"/>
        <end position="1061"/>
    </location>
</feature>
<dbReference type="GO" id="GO:0019005">
    <property type="term" value="C:SCF ubiquitin ligase complex"/>
    <property type="evidence" value="ECO:0007669"/>
    <property type="project" value="TreeGrafter"/>
</dbReference>
<feature type="compositionally biased region" description="Basic residues" evidence="1">
    <location>
        <begin position="89"/>
        <end position="100"/>
    </location>
</feature>
<dbReference type="GeneID" id="37046182"/>
<evidence type="ECO:0000313" key="3">
    <source>
        <dbReference type="EMBL" id="PWN87145.1"/>
    </source>
</evidence>
<protein>
    <recommendedName>
        <fullName evidence="2">F-box domain-containing protein</fullName>
    </recommendedName>
</protein>
<feature type="compositionally biased region" description="Acidic residues" evidence="1">
    <location>
        <begin position="115"/>
        <end position="131"/>
    </location>
</feature>
<feature type="compositionally biased region" description="Basic and acidic residues" evidence="1">
    <location>
        <begin position="8"/>
        <end position="17"/>
    </location>
</feature>
<sequence>MYTSAHNNDPEQRETDTTHFNYNNEEQQQQHAQHGYSYNDDDDDDDRHAERGAGLSGANGDVSAFRLDGDEADGDDDGEMGGEEEERGWKRKPKRAQKRAVAKELKRKERRAGDQEGDEDDGDDEERDEESGIQSGPLMGLPLETLARIFAHLDPVSLARCAAVCQTFAAVARDDATWRQAFSVHFHIERRASGLGGGDDTTTTTTPVLRRLDASSWKQEYTKRTELLRQWRKAKSPTVISDARVSTIDAVAVSLPHHFMLSASLTYGVASRCDPFTGKVAKGFVDAAGQVNGAGFGPMAVDPSLDISSVALESDASRIVWGFHSGQVGMTVLQKQGTNPRGAIKATRFSDRGCHAGPVLDIALPFGTGRGGAHSIERKPERLKQRQAALGEVAETFVTAGLDGTVRLWSPRRSLPVWTALALPKREGPHRPTPVVCVDYDVGSGSIAAGTSEGDVVVWTAIDVDALLRLPATAWDHVLVASSQDDEVPSVVQARATLQRIQSSVVKVMLGRTRSAAPSGATKAISQLILDVDPSAESALVRLLVLGKGAHAFERIDISFNQAVVSGGAHDVQRAIFENPAESEVTSLRPDFDLAPRRTPRSFATPTSPSLGQASSGANHHHLVLGPSPDSSPSPEAALFAERKYVCAGTKNGRVVFWDWRNRLGDDETFVPASLSLDAHHTSITALDLTEHVVIVGCSDGTIKAFCPLTGSLVRTFNDRTATRHPARMLAAGELSDDEASRFVVTSLVAGTETVVAAIGAQVLAWRAEKVKSSGGNKRGPRSSSGTPKLGARTASGRHWQSQREMEHDVYETKAQLQAEQESRQASYERYRYAVGPPEIGGLSEQEAFEYAMMLSRDEEEARRRQGAAAGTSAFPRRLAENVGKGKQRSDAQEEEEGPIDWELEDALEQIALAESRPRTRQTSDEEGDAAAAGHNSTTSPSPSPSPMSSPPLGGISTPSRAWDILNNAGSLARASQQGEERWRPNNKVRTVNVPRAARLSSGAAASLSSMENGPLGGSSSSSSLRRGSHTGANNVNWSSPTDFPAFSSPSGPASLAASPGAGMGAGSLPGSHPRPQGAWAQGSPALRPAASSFSSSSAGLSASRPSFSPLPPPKSPVGGQQGNPSPPPARPSEAMDDDLRFAIELSLAEARSKS</sequence>
<organism evidence="3 4">
    <name type="scientific">Acaromyces ingoldii</name>
    <dbReference type="NCBI Taxonomy" id="215250"/>
    <lineage>
        <taxon>Eukaryota</taxon>
        <taxon>Fungi</taxon>
        <taxon>Dikarya</taxon>
        <taxon>Basidiomycota</taxon>
        <taxon>Ustilaginomycotina</taxon>
        <taxon>Exobasidiomycetes</taxon>
        <taxon>Exobasidiales</taxon>
        <taxon>Cryptobasidiaceae</taxon>
        <taxon>Acaromyces</taxon>
    </lineage>
</organism>
<dbReference type="AlphaFoldDB" id="A0A316YHC0"/>
<feature type="region of interest" description="Disordered" evidence="1">
    <location>
        <begin position="587"/>
        <end position="636"/>
    </location>
</feature>
<dbReference type="InParanoid" id="A0A316YHC0"/>
<feature type="region of interest" description="Disordered" evidence="1">
    <location>
        <begin position="770"/>
        <end position="823"/>
    </location>
</feature>
<feature type="compositionally biased region" description="Polar residues" evidence="1">
    <location>
        <begin position="602"/>
        <end position="618"/>
    </location>
</feature>
<accession>A0A316YHC0</accession>
<evidence type="ECO:0000256" key="1">
    <source>
        <dbReference type="SAM" id="MobiDB-lite"/>
    </source>
</evidence>
<dbReference type="PANTHER" id="PTHR46731:SF1">
    <property type="entry name" value="F-BOX ONLY PROTEIN 15"/>
    <property type="match status" value="1"/>
</dbReference>
<evidence type="ECO:0000313" key="4">
    <source>
        <dbReference type="Proteomes" id="UP000245768"/>
    </source>
</evidence>
<feature type="compositionally biased region" description="Low complexity" evidence="1">
    <location>
        <begin position="23"/>
        <end position="34"/>
    </location>
</feature>